<dbReference type="OrthoDB" id="5237293at2759"/>
<evidence type="ECO:0000313" key="2">
    <source>
        <dbReference type="Proteomes" id="UP000008782"/>
    </source>
</evidence>
<evidence type="ECO:0000313" key="1">
    <source>
        <dbReference type="EMBL" id="EFQ36832.1"/>
    </source>
</evidence>
<name>E3R144_COLGM</name>
<evidence type="ECO:0008006" key="3">
    <source>
        <dbReference type="Google" id="ProtNLM"/>
    </source>
</evidence>
<dbReference type="AlphaFoldDB" id="E3R144"/>
<dbReference type="VEuPathDB" id="FungiDB:GLRG_11976"/>
<keyword evidence="2" id="KW-1185">Reference proteome</keyword>
<organism evidence="2">
    <name type="scientific">Colletotrichum graminicola (strain M1.001 / M2 / FGSC 10212)</name>
    <name type="common">Maize anthracnose fungus</name>
    <name type="synonym">Glomerella graminicola</name>
    <dbReference type="NCBI Taxonomy" id="645133"/>
    <lineage>
        <taxon>Eukaryota</taxon>
        <taxon>Fungi</taxon>
        <taxon>Dikarya</taxon>
        <taxon>Ascomycota</taxon>
        <taxon>Pezizomycotina</taxon>
        <taxon>Sordariomycetes</taxon>
        <taxon>Hypocreomycetidae</taxon>
        <taxon>Glomerellales</taxon>
        <taxon>Glomerellaceae</taxon>
        <taxon>Colletotrichum</taxon>
        <taxon>Colletotrichum graminicola species complex</taxon>
    </lineage>
</organism>
<dbReference type="EMBL" id="GG697603">
    <property type="protein sequence ID" value="EFQ36832.1"/>
    <property type="molecule type" value="Genomic_DNA"/>
</dbReference>
<accession>E3R144</accession>
<proteinExistence type="predicted"/>
<dbReference type="RefSeq" id="XP_008100852.1">
    <property type="nucleotide sequence ID" value="XM_008102661.1"/>
</dbReference>
<dbReference type="STRING" id="645133.E3R144"/>
<dbReference type="GeneID" id="24417339"/>
<dbReference type="HOGENOM" id="CLU_1547435_0_0_1"/>
<dbReference type="Proteomes" id="UP000008782">
    <property type="component" value="Unassembled WGS sequence"/>
</dbReference>
<gene>
    <name evidence="1" type="ORF">GLRG_11976</name>
</gene>
<sequence length="173" mass="18809">MRSQDHLESVKLFGKNIFGRRKTSRENGLGDGAATGRQLQISGPYNFRHLNHTKHEHPLNLPRSSYVDLITEFSAICADQRPTTAGHLGGIDVEDTCLAKLSWPLRSSIHEEPVEPTLPVSSAPSPRSSSLVTTPFIISSDSVVTSDSTLEHPQTSSGVKIPSCFSLTMEAAE</sequence>
<protein>
    <recommendedName>
        <fullName evidence="3">CRIB domain-containing protein</fullName>
    </recommendedName>
</protein>
<reference evidence="2" key="1">
    <citation type="journal article" date="2012" name="Nat. Genet.">
        <title>Lifestyle transitions in plant pathogenic Colletotrichum fungi deciphered by genome and transcriptome analyses.</title>
        <authorList>
            <person name="O'Connell R.J."/>
            <person name="Thon M.R."/>
            <person name="Hacquard S."/>
            <person name="Amyotte S.G."/>
            <person name="Kleemann J."/>
            <person name="Torres M.F."/>
            <person name="Damm U."/>
            <person name="Buiate E.A."/>
            <person name="Epstein L."/>
            <person name="Alkan N."/>
            <person name="Altmueller J."/>
            <person name="Alvarado-Balderrama L."/>
            <person name="Bauser C.A."/>
            <person name="Becker C."/>
            <person name="Birren B.W."/>
            <person name="Chen Z."/>
            <person name="Choi J."/>
            <person name="Crouch J.A."/>
            <person name="Duvick J.P."/>
            <person name="Farman M.A."/>
            <person name="Gan P."/>
            <person name="Heiman D."/>
            <person name="Henrissat B."/>
            <person name="Howard R.J."/>
            <person name="Kabbage M."/>
            <person name="Koch C."/>
            <person name="Kracher B."/>
            <person name="Kubo Y."/>
            <person name="Law A.D."/>
            <person name="Lebrun M.-H."/>
            <person name="Lee Y.-H."/>
            <person name="Miyara I."/>
            <person name="Moore N."/>
            <person name="Neumann U."/>
            <person name="Nordstroem K."/>
            <person name="Panaccione D.G."/>
            <person name="Panstruga R."/>
            <person name="Place M."/>
            <person name="Proctor R.H."/>
            <person name="Prusky D."/>
            <person name="Rech G."/>
            <person name="Reinhardt R."/>
            <person name="Rollins J.A."/>
            <person name="Rounsley S."/>
            <person name="Schardl C.L."/>
            <person name="Schwartz D.C."/>
            <person name="Shenoy N."/>
            <person name="Shirasu K."/>
            <person name="Sikhakolli U.R."/>
            <person name="Stueber K."/>
            <person name="Sukno S.A."/>
            <person name="Sweigard J.A."/>
            <person name="Takano Y."/>
            <person name="Takahara H."/>
            <person name="Trail F."/>
            <person name="van der Does H.C."/>
            <person name="Voll L.M."/>
            <person name="Will I."/>
            <person name="Young S."/>
            <person name="Zeng Q."/>
            <person name="Zhang J."/>
            <person name="Zhou S."/>
            <person name="Dickman M.B."/>
            <person name="Schulze-Lefert P."/>
            <person name="Ver Loren van Themaat E."/>
            <person name="Ma L.-J."/>
            <person name="Vaillancourt L.J."/>
        </authorList>
    </citation>
    <scope>NUCLEOTIDE SEQUENCE [LARGE SCALE GENOMIC DNA]</scope>
    <source>
        <strain evidence="2">M1.001 / M2 / FGSC 10212</strain>
    </source>
</reference>